<feature type="transmembrane region" description="Helical" evidence="1">
    <location>
        <begin position="20"/>
        <end position="43"/>
    </location>
</feature>
<comment type="caution">
    <text evidence="2">The sequence shown here is derived from an EMBL/GenBank/DDBJ whole genome shotgun (WGS) entry which is preliminary data.</text>
</comment>
<evidence type="ECO:0000313" key="2">
    <source>
        <dbReference type="EMBL" id="KAK7045394.1"/>
    </source>
</evidence>
<keyword evidence="1" id="KW-0812">Transmembrane</keyword>
<dbReference type="AlphaFoldDB" id="A0AAW0D4P8"/>
<keyword evidence="3" id="KW-1185">Reference proteome</keyword>
<reference evidence="2 3" key="1">
    <citation type="submission" date="2024-01" db="EMBL/GenBank/DDBJ databases">
        <title>A draft genome for a cacao thread blight-causing isolate of Paramarasmius palmivorus.</title>
        <authorList>
            <person name="Baruah I.K."/>
            <person name="Bukari Y."/>
            <person name="Amoako-Attah I."/>
            <person name="Meinhardt L.W."/>
            <person name="Bailey B.A."/>
            <person name="Cohen S.P."/>
        </authorList>
    </citation>
    <scope>NUCLEOTIDE SEQUENCE [LARGE SCALE GENOMIC DNA]</scope>
    <source>
        <strain evidence="2 3">GH-12</strain>
    </source>
</reference>
<evidence type="ECO:0000256" key="1">
    <source>
        <dbReference type="SAM" id="Phobius"/>
    </source>
</evidence>
<organism evidence="2 3">
    <name type="scientific">Paramarasmius palmivorus</name>
    <dbReference type="NCBI Taxonomy" id="297713"/>
    <lineage>
        <taxon>Eukaryota</taxon>
        <taxon>Fungi</taxon>
        <taxon>Dikarya</taxon>
        <taxon>Basidiomycota</taxon>
        <taxon>Agaricomycotina</taxon>
        <taxon>Agaricomycetes</taxon>
        <taxon>Agaricomycetidae</taxon>
        <taxon>Agaricales</taxon>
        <taxon>Marasmiineae</taxon>
        <taxon>Marasmiaceae</taxon>
        <taxon>Paramarasmius</taxon>
    </lineage>
</organism>
<proteinExistence type="predicted"/>
<keyword evidence="1" id="KW-1133">Transmembrane helix</keyword>
<dbReference type="PANTHER" id="PTHR37919:SF2">
    <property type="entry name" value="EXPERA DOMAIN-CONTAINING PROTEIN"/>
    <property type="match status" value="1"/>
</dbReference>
<gene>
    <name evidence="2" type="ORF">VNI00_007645</name>
</gene>
<dbReference type="EMBL" id="JAYKXP010000025">
    <property type="protein sequence ID" value="KAK7045394.1"/>
    <property type="molecule type" value="Genomic_DNA"/>
</dbReference>
<evidence type="ECO:0000313" key="3">
    <source>
        <dbReference type="Proteomes" id="UP001383192"/>
    </source>
</evidence>
<protein>
    <submittedName>
        <fullName evidence="2">Uncharacterized protein</fullName>
    </submittedName>
</protein>
<name>A0AAW0D4P8_9AGAR</name>
<dbReference type="Proteomes" id="UP001383192">
    <property type="component" value="Unassembled WGS sequence"/>
</dbReference>
<sequence length="207" mass="23136">MAQNASLNDSLPTPPKTKKHTWISLWFLFAMPIMLWDAGFCFMRPRSMVGGDLHFLWAPYTLQQEVDLLYSAKTYEEGGGFTNAQALMNLVETALSFVYLLGKSGVLQGRFKKVAELLGFLSAGMTFGKTVLYWAQAMDHLSRSDSAHAGKRFGSAIGVRGSEGNGSEKQIASFHQLSSDARCDFYVYNQAWPGWFSLHVCHKFLLD</sequence>
<keyword evidence="1" id="KW-0472">Membrane</keyword>
<dbReference type="PANTHER" id="PTHR37919">
    <property type="entry name" value="PROTEIN CBG05606"/>
    <property type="match status" value="1"/>
</dbReference>
<accession>A0AAW0D4P8</accession>